<dbReference type="InterPro" id="IPR011598">
    <property type="entry name" value="bHLH_dom"/>
</dbReference>
<evidence type="ECO:0000256" key="6">
    <source>
        <dbReference type="SAM" id="MobiDB-lite"/>
    </source>
</evidence>
<dbReference type="GO" id="GO:0000981">
    <property type="term" value="F:DNA-binding transcription factor activity, RNA polymerase II-specific"/>
    <property type="evidence" value="ECO:0007669"/>
    <property type="project" value="TreeGrafter"/>
</dbReference>
<proteinExistence type="predicted"/>
<evidence type="ECO:0000313" key="8">
    <source>
        <dbReference type="EMBL" id="SPD01733.1"/>
    </source>
</evidence>
<feature type="compositionally biased region" description="Polar residues" evidence="6">
    <location>
        <begin position="255"/>
        <end position="266"/>
    </location>
</feature>
<accession>A0A2N9GQH5</accession>
<feature type="region of interest" description="Disordered" evidence="6">
    <location>
        <begin position="274"/>
        <end position="294"/>
    </location>
</feature>
<comment type="subcellular location">
    <subcellularLocation>
        <location evidence="1">Nucleus</location>
    </subcellularLocation>
</comment>
<dbReference type="CDD" id="cd11393">
    <property type="entry name" value="bHLH_AtbHLH_like"/>
    <property type="match status" value="1"/>
</dbReference>
<dbReference type="InterPro" id="IPR036638">
    <property type="entry name" value="HLH_DNA-bd_sf"/>
</dbReference>
<dbReference type="SUPFAM" id="SSF47459">
    <property type="entry name" value="HLH, helix-loop-helix DNA-binding domain"/>
    <property type="match status" value="1"/>
</dbReference>
<dbReference type="SMART" id="SM00353">
    <property type="entry name" value="HLH"/>
    <property type="match status" value="1"/>
</dbReference>
<dbReference type="PANTHER" id="PTHR16223">
    <property type="entry name" value="TRANSCRIPTION FACTOR BHLH83-RELATED"/>
    <property type="match status" value="1"/>
</dbReference>
<dbReference type="InterPro" id="IPR045843">
    <property type="entry name" value="IND-like"/>
</dbReference>
<evidence type="ECO:0000256" key="4">
    <source>
        <dbReference type="ARBA" id="ARBA00023163"/>
    </source>
</evidence>
<evidence type="ECO:0000256" key="3">
    <source>
        <dbReference type="ARBA" id="ARBA00023125"/>
    </source>
</evidence>
<dbReference type="InterPro" id="IPR045239">
    <property type="entry name" value="bHLH95_bHLH"/>
</dbReference>
<dbReference type="PANTHER" id="PTHR16223:SF388">
    <property type="entry name" value="TRANSCRIPTION FACTOR BHLH110-LIKE ISOFORM X1"/>
    <property type="match status" value="1"/>
</dbReference>
<keyword evidence="5" id="KW-0539">Nucleus</keyword>
<sequence>MDSANFHHQHQLQEQLAEYYATSATQSGYKASTTHDWIPSFVLNGSNYNSYVTESNQNSRELWPKYTINDPLLRPSMSEDSSFCDSGSTQQSADELLLAKIKEEMPDTFPKLSEMICNPSSAQESYALSIINEQQCSHTLCDNLWLSNFSSGRQVIGQHQPTAGDLYSNTQSSASFGGVAGSSRCNFSHDFPSTTSSPSDLSSSLVSNSLGLSLQTLDLLTSTNYGGSFSQSSHDIFSIRGDSMSLSPDHHMQELSDSPSNSSKKTTAFMNGVTRKKRASSFSEPKESHAVAKKSQSVSRCSCPPLKVRKEKLGDRIAALQRLVAPFGKTDTASVLTEAIGYIQFLHDQVQENVTGWERLGLCGV</sequence>
<dbReference type="Gene3D" id="4.10.280.10">
    <property type="entry name" value="Helix-loop-helix DNA-binding domain"/>
    <property type="match status" value="1"/>
</dbReference>
<evidence type="ECO:0000256" key="5">
    <source>
        <dbReference type="ARBA" id="ARBA00023242"/>
    </source>
</evidence>
<feature type="domain" description="BHLH" evidence="7">
    <location>
        <begin position="297"/>
        <end position="346"/>
    </location>
</feature>
<evidence type="ECO:0000256" key="1">
    <source>
        <dbReference type="ARBA" id="ARBA00004123"/>
    </source>
</evidence>
<dbReference type="EMBL" id="OIVN01002224">
    <property type="protein sequence ID" value="SPD01733.1"/>
    <property type="molecule type" value="Genomic_DNA"/>
</dbReference>
<dbReference type="AlphaFoldDB" id="A0A2N9GQH5"/>
<dbReference type="GO" id="GO:0046983">
    <property type="term" value="F:protein dimerization activity"/>
    <property type="evidence" value="ECO:0007669"/>
    <property type="project" value="InterPro"/>
</dbReference>
<dbReference type="GO" id="GO:0000978">
    <property type="term" value="F:RNA polymerase II cis-regulatory region sequence-specific DNA binding"/>
    <property type="evidence" value="ECO:0007669"/>
    <property type="project" value="TreeGrafter"/>
</dbReference>
<evidence type="ECO:0000256" key="2">
    <source>
        <dbReference type="ARBA" id="ARBA00023015"/>
    </source>
</evidence>
<organism evidence="8">
    <name type="scientific">Fagus sylvatica</name>
    <name type="common">Beechnut</name>
    <dbReference type="NCBI Taxonomy" id="28930"/>
    <lineage>
        <taxon>Eukaryota</taxon>
        <taxon>Viridiplantae</taxon>
        <taxon>Streptophyta</taxon>
        <taxon>Embryophyta</taxon>
        <taxon>Tracheophyta</taxon>
        <taxon>Spermatophyta</taxon>
        <taxon>Magnoliopsida</taxon>
        <taxon>eudicotyledons</taxon>
        <taxon>Gunneridae</taxon>
        <taxon>Pentapetalae</taxon>
        <taxon>rosids</taxon>
        <taxon>fabids</taxon>
        <taxon>Fagales</taxon>
        <taxon>Fagaceae</taxon>
        <taxon>Fagus</taxon>
    </lineage>
</organism>
<keyword evidence="2" id="KW-0805">Transcription regulation</keyword>
<dbReference type="GO" id="GO:0005634">
    <property type="term" value="C:nucleus"/>
    <property type="evidence" value="ECO:0007669"/>
    <property type="project" value="UniProtKB-SubCell"/>
</dbReference>
<reference evidence="8" key="1">
    <citation type="submission" date="2018-02" db="EMBL/GenBank/DDBJ databases">
        <authorList>
            <person name="Cohen D.B."/>
            <person name="Kent A.D."/>
        </authorList>
    </citation>
    <scope>NUCLEOTIDE SEQUENCE</scope>
</reference>
<keyword evidence="4" id="KW-0804">Transcription</keyword>
<feature type="region of interest" description="Disordered" evidence="6">
    <location>
        <begin position="247"/>
        <end position="266"/>
    </location>
</feature>
<dbReference type="PROSITE" id="PS50888">
    <property type="entry name" value="BHLH"/>
    <property type="match status" value="1"/>
</dbReference>
<name>A0A2N9GQH5_FAGSY</name>
<gene>
    <name evidence="8" type="ORF">FSB_LOCUS29615</name>
</gene>
<protein>
    <recommendedName>
        <fullName evidence="7">BHLH domain-containing protein</fullName>
    </recommendedName>
</protein>
<evidence type="ECO:0000259" key="7">
    <source>
        <dbReference type="PROSITE" id="PS50888"/>
    </source>
</evidence>
<keyword evidence="3" id="KW-0238">DNA-binding</keyword>